<gene>
    <name evidence="1" type="ORF">Pint_26600</name>
</gene>
<comment type="caution">
    <text evidence="1">The sequence shown here is derived from an EMBL/GenBank/DDBJ whole genome shotgun (WGS) entry which is preliminary data.</text>
</comment>
<dbReference type="Proteomes" id="UP001163603">
    <property type="component" value="Chromosome 5"/>
</dbReference>
<sequence>MIINSSFMYFFSFRTVLLLFLFSTSILVVSVSSDEFHQRQQQLQNKHFLGGRRSLFEIDEFEQPQSQKPKKKSTSSSSSSSSTKNQTKLIKPSLSTKPKNQTKLIKTNISSKNQTIKLQKLKSSNSTKPTLTNSSKSDLKKLNSPASKPLKTSDPLKNKTKIPTKQTQTLLEKKETTKPKPKQEKQIPKQKQKQPSWLEDEDDDLVSEFRDLPTKFQRTLLPDLERISTTSKAYLDKYNKEITKGFKPFVGHKYASTIASICSFLFILVPLVLVSLIFNRIKAYFSIQKILIFIQALPRNLLLDPLPIGSGHGPGAAEVFLRYIAVHVCVFTGSSNARLRVVLVAASDVFDSRVFDRLWAGLEDVGPGPNVCGLCGWASLLRGGVS</sequence>
<evidence type="ECO:0000313" key="2">
    <source>
        <dbReference type="Proteomes" id="UP001163603"/>
    </source>
</evidence>
<accession>A0ACC0YSI3</accession>
<keyword evidence="2" id="KW-1185">Reference proteome</keyword>
<protein>
    <submittedName>
        <fullName evidence="1">Uncharacterized protein</fullName>
    </submittedName>
</protein>
<organism evidence="1 2">
    <name type="scientific">Pistacia integerrima</name>
    <dbReference type="NCBI Taxonomy" id="434235"/>
    <lineage>
        <taxon>Eukaryota</taxon>
        <taxon>Viridiplantae</taxon>
        <taxon>Streptophyta</taxon>
        <taxon>Embryophyta</taxon>
        <taxon>Tracheophyta</taxon>
        <taxon>Spermatophyta</taxon>
        <taxon>Magnoliopsida</taxon>
        <taxon>eudicotyledons</taxon>
        <taxon>Gunneridae</taxon>
        <taxon>Pentapetalae</taxon>
        <taxon>rosids</taxon>
        <taxon>malvids</taxon>
        <taxon>Sapindales</taxon>
        <taxon>Anacardiaceae</taxon>
        <taxon>Pistacia</taxon>
    </lineage>
</organism>
<evidence type="ECO:0000313" key="1">
    <source>
        <dbReference type="EMBL" id="KAJ0040231.1"/>
    </source>
</evidence>
<name>A0ACC0YSI3_9ROSI</name>
<reference evidence="2" key="1">
    <citation type="journal article" date="2023" name="G3 (Bethesda)">
        <title>Genome assembly and association tests identify interacting loci associated with vigor, precocity, and sex in interspecific pistachio rootstocks.</title>
        <authorList>
            <person name="Palmer W."/>
            <person name="Jacygrad E."/>
            <person name="Sagayaradj S."/>
            <person name="Cavanaugh K."/>
            <person name="Han R."/>
            <person name="Bertier L."/>
            <person name="Beede B."/>
            <person name="Kafkas S."/>
            <person name="Golino D."/>
            <person name="Preece J."/>
            <person name="Michelmore R."/>
        </authorList>
    </citation>
    <scope>NUCLEOTIDE SEQUENCE [LARGE SCALE GENOMIC DNA]</scope>
</reference>
<proteinExistence type="predicted"/>
<dbReference type="EMBL" id="CM047740">
    <property type="protein sequence ID" value="KAJ0040231.1"/>
    <property type="molecule type" value="Genomic_DNA"/>
</dbReference>